<dbReference type="Pfam" id="PF02782">
    <property type="entry name" value="FGGY_C"/>
    <property type="match status" value="1"/>
</dbReference>
<dbReference type="EMBL" id="BNAJ01000008">
    <property type="protein sequence ID" value="GHF52648.1"/>
    <property type="molecule type" value="Genomic_DNA"/>
</dbReference>
<keyword evidence="4 7" id="KW-0067">ATP-binding</keyword>
<dbReference type="Gene3D" id="3.30.420.40">
    <property type="match status" value="2"/>
</dbReference>
<dbReference type="GO" id="GO:0005524">
    <property type="term" value="F:ATP binding"/>
    <property type="evidence" value="ECO:0007669"/>
    <property type="project" value="UniProtKB-UniRule"/>
</dbReference>
<comment type="pathway">
    <text evidence="7 9">Carbohydrate degradation; L-arabinose degradation via L-ribulose; D-xylulose 5-phosphate from L-arabinose (bacterial route): step 2/3.</text>
</comment>
<dbReference type="UniPathway" id="UPA00145">
    <property type="reaction ID" value="UER00566"/>
</dbReference>
<dbReference type="GO" id="GO:0008741">
    <property type="term" value="F:ribulokinase activity"/>
    <property type="evidence" value="ECO:0007669"/>
    <property type="project" value="UniProtKB-UniRule"/>
</dbReference>
<evidence type="ECO:0000256" key="6">
    <source>
        <dbReference type="ARBA" id="ARBA00023277"/>
    </source>
</evidence>
<evidence type="ECO:0000256" key="2">
    <source>
        <dbReference type="ARBA" id="ARBA00022741"/>
    </source>
</evidence>
<evidence type="ECO:0000313" key="13">
    <source>
        <dbReference type="EMBL" id="MBB5377698.1"/>
    </source>
</evidence>
<evidence type="ECO:0000256" key="4">
    <source>
        <dbReference type="ARBA" id="ARBA00022840"/>
    </source>
</evidence>
<dbReference type="Proteomes" id="UP000539473">
    <property type="component" value="Unassembled WGS sequence"/>
</dbReference>
<keyword evidence="6 7" id="KW-0119">Carbohydrate metabolism</keyword>
<dbReference type="PANTHER" id="PTHR43435:SF4">
    <property type="entry name" value="FGGY CARBOHYDRATE KINASE DOMAIN-CONTAINING PROTEIN"/>
    <property type="match status" value="1"/>
</dbReference>
<evidence type="ECO:0000259" key="11">
    <source>
        <dbReference type="Pfam" id="PF02782"/>
    </source>
</evidence>
<comment type="catalytic activity">
    <reaction evidence="7 9">
        <text>L-ribulose + ATP = L-ribulose 5-phosphate + ADP + H(+)</text>
        <dbReference type="Rhea" id="RHEA:22072"/>
        <dbReference type="ChEBI" id="CHEBI:15378"/>
        <dbReference type="ChEBI" id="CHEBI:16880"/>
        <dbReference type="ChEBI" id="CHEBI:30616"/>
        <dbReference type="ChEBI" id="CHEBI:58226"/>
        <dbReference type="ChEBI" id="CHEBI:456216"/>
        <dbReference type="EC" id="2.7.1.16"/>
    </reaction>
</comment>
<keyword evidence="2 7" id="KW-0547">Nucleotide-binding</keyword>
<evidence type="ECO:0000256" key="3">
    <source>
        <dbReference type="ARBA" id="ARBA00022777"/>
    </source>
</evidence>
<evidence type="ECO:0000259" key="10">
    <source>
        <dbReference type="Pfam" id="PF00370"/>
    </source>
</evidence>
<dbReference type="PROSITE" id="PS00445">
    <property type="entry name" value="FGGY_KINASES_2"/>
    <property type="match status" value="1"/>
</dbReference>
<dbReference type="SUPFAM" id="SSF53067">
    <property type="entry name" value="Actin-like ATPase domain"/>
    <property type="match status" value="2"/>
</dbReference>
<dbReference type="InterPro" id="IPR043129">
    <property type="entry name" value="ATPase_NBD"/>
</dbReference>
<evidence type="ECO:0000256" key="9">
    <source>
        <dbReference type="RuleBase" id="RU003455"/>
    </source>
</evidence>
<dbReference type="InterPro" id="IPR000577">
    <property type="entry name" value="Carb_kinase_FGGY"/>
</dbReference>
<dbReference type="GO" id="GO:0005737">
    <property type="term" value="C:cytoplasm"/>
    <property type="evidence" value="ECO:0007669"/>
    <property type="project" value="TreeGrafter"/>
</dbReference>
<evidence type="ECO:0000313" key="14">
    <source>
        <dbReference type="Proteomes" id="UP000539473"/>
    </source>
</evidence>
<dbReference type="EC" id="2.7.1.16" evidence="7 8"/>
<comment type="caution">
    <text evidence="13">The sequence shown here is derived from an EMBL/GenBank/DDBJ whole genome shotgun (WGS) entry which is preliminary data.</text>
</comment>
<dbReference type="HAMAP" id="MF_00520">
    <property type="entry name" value="Ribulokinase"/>
    <property type="match status" value="1"/>
</dbReference>
<evidence type="ECO:0000256" key="5">
    <source>
        <dbReference type="ARBA" id="ARBA00022935"/>
    </source>
</evidence>
<dbReference type="NCBIfam" id="TIGR01234">
    <property type="entry name" value="L-ribulokinase"/>
    <property type="match status" value="1"/>
</dbReference>
<dbReference type="GO" id="GO:0019150">
    <property type="term" value="F:D-ribulokinase activity"/>
    <property type="evidence" value="ECO:0007669"/>
    <property type="project" value="TreeGrafter"/>
</dbReference>
<dbReference type="GO" id="GO:0019569">
    <property type="term" value="P:L-arabinose catabolic process to D-xylulose 5-phosphate"/>
    <property type="evidence" value="ECO:0007669"/>
    <property type="project" value="UniProtKB-UniRule"/>
</dbReference>
<evidence type="ECO:0000313" key="12">
    <source>
        <dbReference type="EMBL" id="GHF52648.1"/>
    </source>
</evidence>
<dbReference type="InterPro" id="IPR005929">
    <property type="entry name" value="Ribulokinase"/>
</dbReference>
<dbReference type="Pfam" id="PF00370">
    <property type="entry name" value="FGGY_N"/>
    <property type="match status" value="1"/>
</dbReference>
<comment type="similarity">
    <text evidence="7 9">Belongs to the ribulokinase family.</text>
</comment>
<feature type="domain" description="Carbohydrate kinase FGGY N-terminal" evidence="10">
    <location>
        <begin position="5"/>
        <end position="275"/>
    </location>
</feature>
<dbReference type="InterPro" id="IPR018483">
    <property type="entry name" value="Carb_kinase_FGGY_CS"/>
</dbReference>
<organism evidence="13 14">
    <name type="scientific">Deinococcus metalli</name>
    <dbReference type="NCBI Taxonomy" id="1141878"/>
    <lineage>
        <taxon>Bacteria</taxon>
        <taxon>Thermotogati</taxon>
        <taxon>Deinococcota</taxon>
        <taxon>Deinococci</taxon>
        <taxon>Deinococcales</taxon>
        <taxon>Deinococcaceae</taxon>
        <taxon>Deinococcus</taxon>
    </lineage>
</organism>
<dbReference type="InterPro" id="IPR018484">
    <property type="entry name" value="FGGY_N"/>
</dbReference>
<name>A0A7W8KH47_9DEIO</name>
<feature type="domain" description="Carbohydrate kinase FGGY C-terminal" evidence="11">
    <location>
        <begin position="288"/>
        <end position="485"/>
    </location>
</feature>
<evidence type="ECO:0000313" key="15">
    <source>
        <dbReference type="Proteomes" id="UP000619376"/>
    </source>
</evidence>
<sequence>MADTYTIGVDFGSESGRAVVVRTSDGQVVGEGVTPYAHAVMDAALPDGTPLGKDWALQHPQDYLDVFQQAVPAALRQSGVSADDVAGLAVDFTACTVLPTRADGTPLALLPEYAARPHAWVKLWKHHAAQPQADRINAVAEQRGEGWLARYGGKISSEWLFAKALQILEEDPDTYAATERFIEAADWVVWRLTGVETRNACTAGYKAIYQDGHYPSAEYLGALNPEFADFAQTRLGQQLSPLGGVAGHLTDEAAGWTGLNAGIPVAVANVDAHVTLPAAGVTEPGRLVAIMGTSTCHVMVDEQLREVPGMCGVVPGGVVPGLYGYEAGQSGVGDIFAWFVRNAVPAEYYAQAEQEGLNIHALLEREAAKQAPGEHGLVALDWINGNRSVLVDAELSGMIVGLTMGTRAPDIYRALIEATAYGTRLIIETFEQSGVPVHELVIAGGLKKNRLLMQIYADVTGRPLSVLDAEQGPALGSAIHAAVAAGIYPDIFEAARAMGQVSRNVYTPNPEAQAVYTELYGEYRTLHDYFGRGANEVMHRLRARRRAE</sequence>
<keyword evidence="3 7" id="KW-0418">Kinase</keyword>
<evidence type="ECO:0000256" key="7">
    <source>
        <dbReference type="HAMAP-Rule" id="MF_00520"/>
    </source>
</evidence>
<keyword evidence="1 7" id="KW-0808">Transferase</keyword>
<dbReference type="CDD" id="cd07781">
    <property type="entry name" value="ASKHA_NBD_FGGY_L-RBK"/>
    <property type="match status" value="1"/>
</dbReference>
<reference evidence="12" key="4">
    <citation type="submission" date="2024-05" db="EMBL/GenBank/DDBJ databases">
        <authorList>
            <person name="Sun Q."/>
            <person name="Zhou Y."/>
        </authorList>
    </citation>
    <scope>NUCLEOTIDE SEQUENCE</scope>
    <source>
        <strain evidence="12">CGMCC 1.18437</strain>
    </source>
</reference>
<dbReference type="NCBIfam" id="NF003154">
    <property type="entry name" value="PRK04123.1"/>
    <property type="match status" value="1"/>
</dbReference>
<dbReference type="PANTHER" id="PTHR43435">
    <property type="entry name" value="RIBULOKINASE"/>
    <property type="match status" value="1"/>
</dbReference>
<dbReference type="AlphaFoldDB" id="A0A7W8KH47"/>
<reference evidence="15" key="2">
    <citation type="journal article" date="2019" name="Int. J. Syst. Evol. Microbiol.">
        <title>The Global Catalogue of Microorganisms (GCM) 10K type strain sequencing project: providing services to taxonomists for standard genome sequencing and annotation.</title>
        <authorList>
            <consortium name="The Broad Institute Genomics Platform"/>
            <consortium name="The Broad Institute Genome Sequencing Center for Infectious Disease"/>
            <person name="Wu L."/>
            <person name="Ma J."/>
        </authorList>
    </citation>
    <scope>NUCLEOTIDE SEQUENCE [LARGE SCALE GENOMIC DNA]</scope>
    <source>
        <strain evidence="15">CGMCC 1.18437</strain>
    </source>
</reference>
<comment type="catalytic activity">
    <reaction evidence="7">
        <text>D-ribulose + ATP = D-ribulose 5-phosphate + ADP + H(+)</text>
        <dbReference type="Rhea" id="RHEA:17601"/>
        <dbReference type="ChEBI" id="CHEBI:15378"/>
        <dbReference type="ChEBI" id="CHEBI:17173"/>
        <dbReference type="ChEBI" id="CHEBI:30616"/>
        <dbReference type="ChEBI" id="CHEBI:58121"/>
        <dbReference type="ChEBI" id="CHEBI:456216"/>
        <dbReference type="EC" id="2.7.1.16"/>
    </reaction>
</comment>
<gene>
    <name evidence="7 12" type="primary">araB</name>
    <name evidence="12" type="ORF">GCM10017781_31270</name>
    <name evidence="13" type="ORF">HNQ07_003197</name>
</gene>
<protein>
    <recommendedName>
        <fullName evidence="7 8">Ribulokinase</fullName>
        <ecNumber evidence="7 8">2.7.1.16</ecNumber>
    </recommendedName>
</protein>
<evidence type="ECO:0000256" key="1">
    <source>
        <dbReference type="ARBA" id="ARBA00022679"/>
    </source>
</evidence>
<dbReference type="Proteomes" id="UP000619376">
    <property type="component" value="Unassembled WGS sequence"/>
</dbReference>
<evidence type="ECO:0000256" key="8">
    <source>
        <dbReference type="NCBIfam" id="TIGR01234"/>
    </source>
</evidence>
<reference evidence="12" key="1">
    <citation type="journal article" date="2014" name="Int. J. Syst. Evol. Microbiol.">
        <title>Complete genome of a new Firmicutes species belonging to the dominant human colonic microbiota ('Ruminococcus bicirculans') reveals two chromosomes and a selective capacity to utilize plant glucans.</title>
        <authorList>
            <consortium name="NISC Comparative Sequencing Program"/>
            <person name="Wegmann U."/>
            <person name="Louis P."/>
            <person name="Goesmann A."/>
            <person name="Henrissat B."/>
            <person name="Duncan S.H."/>
            <person name="Flint H.J."/>
        </authorList>
    </citation>
    <scope>NUCLEOTIDE SEQUENCE</scope>
    <source>
        <strain evidence="12">CGMCC 1.18437</strain>
    </source>
</reference>
<keyword evidence="15" id="KW-1185">Reference proteome</keyword>
<accession>A0A7W8KH47</accession>
<keyword evidence="5 7" id="KW-0054">Arabinose catabolism</keyword>
<dbReference type="EMBL" id="JACHFK010000008">
    <property type="protein sequence ID" value="MBB5377698.1"/>
    <property type="molecule type" value="Genomic_DNA"/>
</dbReference>
<dbReference type="RefSeq" id="WP_184113502.1">
    <property type="nucleotide sequence ID" value="NZ_BNAJ01000008.1"/>
</dbReference>
<dbReference type="InterPro" id="IPR018485">
    <property type="entry name" value="FGGY_C"/>
</dbReference>
<proteinExistence type="inferred from homology"/>
<dbReference type="PIRSF" id="PIRSF000538">
    <property type="entry name" value="GlpK"/>
    <property type="match status" value="1"/>
</dbReference>
<reference evidence="13 14" key="3">
    <citation type="submission" date="2020-08" db="EMBL/GenBank/DDBJ databases">
        <title>Genomic Encyclopedia of Type Strains, Phase IV (KMG-IV): sequencing the most valuable type-strain genomes for metagenomic binning, comparative biology and taxonomic classification.</title>
        <authorList>
            <person name="Goeker M."/>
        </authorList>
    </citation>
    <scope>NUCLEOTIDE SEQUENCE [LARGE SCALE GENOMIC DNA]</scope>
    <source>
        <strain evidence="13 14">DSM 27521</strain>
    </source>
</reference>